<sequence>MNFLLLLEAGPHIVHKASRRSNQLFPTMSTSTLRIIRGAIPHRFVGIPMMAEYLNMPVDNAEHSAFSFRLEREAHVSECALHTMILFGSLERTAASDADPAPGHTVVVEKCVLKLYFHDFDDIIDPTTGTPWPETQRLLRNEIAFYRKADLCFDGADERPVPRCYGAFTGGKRPLAKFGGILLEDCGQKISDYLSTLLEQGVPFAPRTRMTQNVKSDALRMLAKIHCEMEVTVPVAAFEWKNHILVLETGEKTLVRWVSFSEWESHLDCDLPDNAFVPYRWEPRAEVELCGCNEIYDVGKKLGIWTRWYAKYEGQKYSIIGIKNAQEFADKYIFDPNDPKERRKLEAKFKKWEWRYGAARALLESDEVRMAPPPNID</sequence>
<comment type="caution">
    <text evidence="1">The sequence shown here is derived from an EMBL/GenBank/DDBJ whole genome shotgun (WGS) entry which is preliminary data.</text>
</comment>
<protein>
    <submittedName>
        <fullName evidence="1">Uncharacterized protein</fullName>
    </submittedName>
</protein>
<accession>A0A8K0ULE2</accession>
<organism evidence="1 2">
    <name type="scientific">Cristinia sonorae</name>
    <dbReference type="NCBI Taxonomy" id="1940300"/>
    <lineage>
        <taxon>Eukaryota</taxon>
        <taxon>Fungi</taxon>
        <taxon>Dikarya</taxon>
        <taxon>Basidiomycota</taxon>
        <taxon>Agaricomycotina</taxon>
        <taxon>Agaricomycetes</taxon>
        <taxon>Agaricomycetidae</taxon>
        <taxon>Agaricales</taxon>
        <taxon>Pleurotineae</taxon>
        <taxon>Stephanosporaceae</taxon>
        <taxon>Cristinia</taxon>
    </lineage>
</organism>
<dbReference type="Proteomes" id="UP000813824">
    <property type="component" value="Unassembled WGS sequence"/>
</dbReference>
<evidence type="ECO:0000313" key="2">
    <source>
        <dbReference type="Proteomes" id="UP000813824"/>
    </source>
</evidence>
<gene>
    <name evidence="1" type="ORF">BXZ70DRAFT_364695</name>
</gene>
<keyword evidence="2" id="KW-1185">Reference proteome</keyword>
<proteinExistence type="predicted"/>
<evidence type="ECO:0000313" key="1">
    <source>
        <dbReference type="EMBL" id="KAH8094559.1"/>
    </source>
</evidence>
<reference evidence="1" key="1">
    <citation type="journal article" date="2021" name="New Phytol.">
        <title>Evolutionary innovations through gain and loss of genes in the ectomycorrhizal Boletales.</title>
        <authorList>
            <person name="Wu G."/>
            <person name="Miyauchi S."/>
            <person name="Morin E."/>
            <person name="Kuo A."/>
            <person name="Drula E."/>
            <person name="Varga T."/>
            <person name="Kohler A."/>
            <person name="Feng B."/>
            <person name="Cao Y."/>
            <person name="Lipzen A."/>
            <person name="Daum C."/>
            <person name="Hundley H."/>
            <person name="Pangilinan J."/>
            <person name="Johnson J."/>
            <person name="Barry K."/>
            <person name="LaButti K."/>
            <person name="Ng V."/>
            <person name="Ahrendt S."/>
            <person name="Min B."/>
            <person name="Choi I.G."/>
            <person name="Park H."/>
            <person name="Plett J.M."/>
            <person name="Magnuson J."/>
            <person name="Spatafora J.W."/>
            <person name="Nagy L.G."/>
            <person name="Henrissat B."/>
            <person name="Grigoriev I.V."/>
            <person name="Yang Z.L."/>
            <person name="Xu J."/>
            <person name="Martin F.M."/>
        </authorList>
    </citation>
    <scope>NUCLEOTIDE SEQUENCE</scope>
    <source>
        <strain evidence="1">KKN 215</strain>
    </source>
</reference>
<dbReference type="AlphaFoldDB" id="A0A8K0ULE2"/>
<dbReference type="EMBL" id="JAEVFJ010000026">
    <property type="protein sequence ID" value="KAH8094559.1"/>
    <property type="molecule type" value="Genomic_DNA"/>
</dbReference>
<name>A0A8K0ULE2_9AGAR</name>